<proteinExistence type="predicted"/>
<accession>A0ABW5LBX3</accession>
<reference evidence="2" key="1">
    <citation type="journal article" date="2019" name="Int. J. Syst. Evol. Microbiol.">
        <title>The Global Catalogue of Microorganisms (GCM) 10K type strain sequencing project: providing services to taxonomists for standard genome sequencing and annotation.</title>
        <authorList>
            <consortium name="The Broad Institute Genomics Platform"/>
            <consortium name="The Broad Institute Genome Sequencing Center for Infectious Disease"/>
            <person name="Wu L."/>
            <person name="Ma J."/>
        </authorList>
    </citation>
    <scope>NUCLEOTIDE SEQUENCE [LARGE SCALE GENOMIC DNA]</scope>
    <source>
        <strain evidence="2">KCTC 52274</strain>
    </source>
</reference>
<sequence length="315" mass="37142">MGQRGNYIIKTKDGIDIYYTHWRANLIANDLLLGKRKFIDHIQQFEKRDELINEPWIEGCVLVDLTIKKLLFYEIEQLSEYSLREAYLAILKDKWPGWKIVYAEKEMYDIEKELSISYTKHQETNFNRIEIERLKNDEVSDYVACFIILKKDGQVALKKLYTGSDEEVALVGEQLIDILQNKPSSPLVKESEIEIWDILLIDRDQKQLYVNQSITGLNEALVDLWPNWKIEIGSFGYIKLLEVAGYDTTELRMNQTEIDEHIKSILNYKDDFDPIKTAEKILENHQDVKFHPSFFENIKPKKTLLDKIKSIFKKK</sequence>
<comment type="caution">
    <text evidence="1">The sequence shown here is derived from an EMBL/GenBank/DDBJ whole genome shotgun (WGS) entry which is preliminary data.</text>
</comment>
<name>A0ABW5LBX3_9FLAO</name>
<evidence type="ECO:0000313" key="1">
    <source>
        <dbReference type="EMBL" id="MFD2561261.1"/>
    </source>
</evidence>
<evidence type="ECO:0000313" key="2">
    <source>
        <dbReference type="Proteomes" id="UP001597319"/>
    </source>
</evidence>
<evidence type="ECO:0008006" key="3">
    <source>
        <dbReference type="Google" id="ProtNLM"/>
    </source>
</evidence>
<organism evidence="1 2">
    <name type="scientific">Aquimarina rubra</name>
    <dbReference type="NCBI Taxonomy" id="1920033"/>
    <lineage>
        <taxon>Bacteria</taxon>
        <taxon>Pseudomonadati</taxon>
        <taxon>Bacteroidota</taxon>
        <taxon>Flavobacteriia</taxon>
        <taxon>Flavobacteriales</taxon>
        <taxon>Flavobacteriaceae</taxon>
        <taxon>Aquimarina</taxon>
    </lineage>
</organism>
<gene>
    <name evidence="1" type="ORF">ACFSR1_01190</name>
</gene>
<dbReference type="EMBL" id="JBHULE010000002">
    <property type="protein sequence ID" value="MFD2561261.1"/>
    <property type="molecule type" value="Genomic_DNA"/>
</dbReference>
<dbReference type="Proteomes" id="UP001597319">
    <property type="component" value="Unassembled WGS sequence"/>
</dbReference>
<protein>
    <recommendedName>
        <fullName evidence="3">T4 RNA ligase 1-like N-terminal domain-containing protein</fullName>
    </recommendedName>
</protein>
<dbReference type="RefSeq" id="WP_378288819.1">
    <property type="nucleotide sequence ID" value="NZ_JBHULE010000002.1"/>
</dbReference>
<keyword evidence="2" id="KW-1185">Reference proteome</keyword>